<dbReference type="InterPro" id="IPR052624">
    <property type="entry name" value="CRIM1"/>
</dbReference>
<dbReference type="SMART" id="SM00215">
    <property type="entry name" value="VWC_out"/>
    <property type="match status" value="2"/>
</dbReference>
<dbReference type="GeneID" id="100893987"/>
<feature type="domain" description="VWFC" evidence="3">
    <location>
        <begin position="246"/>
        <end position="303"/>
    </location>
</feature>
<dbReference type="EnsemblMetazoa" id="XM_030984828">
    <property type="protein sequence ID" value="XP_030840688"/>
    <property type="gene ID" value="LOC100893987"/>
</dbReference>
<dbReference type="Proteomes" id="UP000007110">
    <property type="component" value="Unassembled WGS sequence"/>
</dbReference>
<feature type="signal peptide" evidence="2">
    <location>
        <begin position="1"/>
        <end position="26"/>
    </location>
</feature>
<dbReference type="InParanoid" id="A0A7M7NTA7"/>
<dbReference type="SUPFAM" id="SSF57603">
    <property type="entry name" value="FnI-like domain"/>
    <property type="match status" value="2"/>
</dbReference>
<reference evidence="5" key="1">
    <citation type="submission" date="2015-02" db="EMBL/GenBank/DDBJ databases">
        <title>Genome sequencing for Strongylocentrotus purpuratus.</title>
        <authorList>
            <person name="Murali S."/>
            <person name="Liu Y."/>
            <person name="Vee V."/>
            <person name="English A."/>
            <person name="Wang M."/>
            <person name="Skinner E."/>
            <person name="Han Y."/>
            <person name="Muzny D.M."/>
            <person name="Worley K.C."/>
            <person name="Gibbs R.A."/>
        </authorList>
    </citation>
    <scope>NUCLEOTIDE SEQUENCE</scope>
</reference>
<dbReference type="OMA" id="DAHQMIL"/>
<evidence type="ECO:0000313" key="5">
    <source>
        <dbReference type="Proteomes" id="UP000007110"/>
    </source>
</evidence>
<feature type="chain" id="PRO_5029753760" description="VWFC domain-containing protein" evidence="2">
    <location>
        <begin position="27"/>
        <end position="512"/>
    </location>
</feature>
<keyword evidence="1" id="KW-0472">Membrane</keyword>
<feature type="transmembrane region" description="Helical" evidence="1">
    <location>
        <begin position="467"/>
        <end position="491"/>
    </location>
</feature>
<dbReference type="PANTHER" id="PTHR46439">
    <property type="entry name" value="CYSTEINE-RICH MOTOR NEURON 1 PROTEIN"/>
    <property type="match status" value="1"/>
</dbReference>
<protein>
    <recommendedName>
        <fullName evidence="3">VWFC domain-containing protein</fullName>
    </recommendedName>
</protein>
<evidence type="ECO:0000256" key="1">
    <source>
        <dbReference type="SAM" id="Phobius"/>
    </source>
</evidence>
<keyword evidence="2" id="KW-0732">Signal</keyword>
<dbReference type="PANTHER" id="PTHR46439:SF3">
    <property type="entry name" value="RE54525P"/>
    <property type="match status" value="1"/>
</dbReference>
<evidence type="ECO:0000256" key="2">
    <source>
        <dbReference type="SAM" id="SignalP"/>
    </source>
</evidence>
<dbReference type="OrthoDB" id="14563at2759"/>
<keyword evidence="1" id="KW-0812">Transmembrane</keyword>
<proteinExistence type="predicted"/>
<feature type="domain" description="VWFC" evidence="3">
    <location>
        <begin position="39"/>
        <end position="96"/>
    </location>
</feature>
<evidence type="ECO:0000313" key="4">
    <source>
        <dbReference type="EnsemblMetazoa" id="XP_030840688"/>
    </source>
</evidence>
<reference evidence="4" key="2">
    <citation type="submission" date="2021-01" db="UniProtKB">
        <authorList>
            <consortium name="EnsemblMetazoa"/>
        </authorList>
    </citation>
    <scope>IDENTIFICATION</scope>
</reference>
<dbReference type="KEGG" id="spu:100893987"/>
<evidence type="ECO:0000259" key="3">
    <source>
        <dbReference type="PROSITE" id="PS50184"/>
    </source>
</evidence>
<keyword evidence="1" id="KW-1133">Transmembrane helix</keyword>
<dbReference type="Pfam" id="PF00093">
    <property type="entry name" value="VWC"/>
    <property type="match status" value="2"/>
</dbReference>
<sequence>MMMNRSWYLVCLVFVSLVIVVHHASSQESISISSGIQLLPCIYHGVPFVHSEVWRVDECTTCTCDNSTTTCVVESCQPAHCTEHVKPPGECCSVCPYDVTVRKVEPTIQTKRNVTTNGDATIVLAADVTFKDAKDTSGVRGESLWELSAWIAPVNTTHRIGFTEQVLNVDQASQWYVKGNRIIFLDVVYTFVAPSLNCDEANVCVELKRGRNAVTTDGRPFNFGSDPDSSTSLIGCTSLCAGRDIFPCVDTEGIHLHEDVWQRDPCTHCTCNNGTAACSTKECPDPGCNRPVRLKGECCLSCPYHVRVRRVSPFVMAQDQIGDQVHLRVLITFHESQHTTNVTGINLWKLSAWVALDQTKTGKRYDYREQILDATQRSQQYVKGETPAFAVDLGIADTAVVCGTAFYICVRFDIDSNYQTEHDRGFEFSGLPDNSSLIGCTSRSTTIPEERCSTVDQPDESPVKSDVWIPLVISTIVHVVVVIIVLAIVYLRRRKKFENPTDCDAHQMILTE</sequence>
<name>A0A7M7NTA7_STRPU</name>
<accession>A0A7M7NTA7</accession>
<dbReference type="SMART" id="SM00214">
    <property type="entry name" value="VWC"/>
    <property type="match status" value="2"/>
</dbReference>
<dbReference type="AlphaFoldDB" id="A0A7M7NTA7"/>
<keyword evidence="5" id="KW-1185">Reference proteome</keyword>
<dbReference type="InterPro" id="IPR001007">
    <property type="entry name" value="VWF_dom"/>
</dbReference>
<dbReference type="PROSITE" id="PS50184">
    <property type="entry name" value="VWFC_2"/>
    <property type="match status" value="2"/>
</dbReference>
<organism evidence="4 5">
    <name type="scientific">Strongylocentrotus purpuratus</name>
    <name type="common">Purple sea urchin</name>
    <dbReference type="NCBI Taxonomy" id="7668"/>
    <lineage>
        <taxon>Eukaryota</taxon>
        <taxon>Metazoa</taxon>
        <taxon>Echinodermata</taxon>
        <taxon>Eleutherozoa</taxon>
        <taxon>Echinozoa</taxon>
        <taxon>Echinoidea</taxon>
        <taxon>Euechinoidea</taxon>
        <taxon>Echinacea</taxon>
        <taxon>Camarodonta</taxon>
        <taxon>Echinidea</taxon>
        <taxon>Strongylocentrotidae</taxon>
        <taxon>Strongylocentrotus</taxon>
    </lineage>
</organism>
<dbReference type="Gene3D" id="6.20.200.20">
    <property type="match status" value="2"/>
</dbReference>
<dbReference type="PROSITE" id="PS01208">
    <property type="entry name" value="VWFC_1"/>
    <property type="match status" value="2"/>
</dbReference>
<dbReference type="RefSeq" id="XP_030840688.1">
    <property type="nucleotide sequence ID" value="XM_030984828.1"/>
</dbReference>